<dbReference type="GO" id="GO:0042626">
    <property type="term" value="F:ATPase-coupled transmembrane transporter activity"/>
    <property type="evidence" value="ECO:0007669"/>
    <property type="project" value="TreeGrafter"/>
</dbReference>
<protein>
    <submittedName>
        <fullName evidence="6">ABC transporter related protein</fullName>
    </submittedName>
</protein>
<dbReference type="PROSITE" id="PS00211">
    <property type="entry name" value="ABC_TRANSPORTER_1"/>
    <property type="match status" value="1"/>
</dbReference>
<organism evidence="6 7">
    <name type="scientific">Aminomonas paucivorans DSM 12260</name>
    <dbReference type="NCBI Taxonomy" id="584708"/>
    <lineage>
        <taxon>Bacteria</taxon>
        <taxon>Thermotogati</taxon>
        <taxon>Synergistota</taxon>
        <taxon>Synergistia</taxon>
        <taxon>Synergistales</taxon>
        <taxon>Synergistaceae</taxon>
        <taxon>Aminomonas</taxon>
    </lineage>
</organism>
<dbReference type="InterPro" id="IPR027417">
    <property type="entry name" value="P-loop_NTPase"/>
</dbReference>
<dbReference type="RefSeq" id="WP_006301752.1">
    <property type="nucleotide sequence ID" value="NZ_CM001022.1"/>
</dbReference>
<dbReference type="STRING" id="584708.Apau_2100"/>
<dbReference type="PANTHER" id="PTHR43553:SF24">
    <property type="entry name" value="ENERGY-COUPLING FACTOR TRANSPORTER ATP-BINDING PROTEIN ECFA1"/>
    <property type="match status" value="1"/>
</dbReference>
<gene>
    <name evidence="6" type="ORF">Apau_2100</name>
</gene>
<feature type="domain" description="ABC transporter" evidence="5">
    <location>
        <begin position="6"/>
        <end position="245"/>
    </location>
</feature>
<dbReference type="InterPro" id="IPR015856">
    <property type="entry name" value="ABC_transpr_CbiO/EcfA_su"/>
</dbReference>
<dbReference type="HOGENOM" id="CLU_000604_1_22_0"/>
<dbReference type="SUPFAM" id="SSF52540">
    <property type="entry name" value="P-loop containing nucleoside triphosphate hydrolases"/>
    <property type="match status" value="1"/>
</dbReference>
<dbReference type="PROSITE" id="PS50893">
    <property type="entry name" value="ABC_TRANSPORTER_2"/>
    <property type="match status" value="1"/>
</dbReference>
<evidence type="ECO:0000259" key="5">
    <source>
        <dbReference type="PROSITE" id="PS50893"/>
    </source>
</evidence>
<sequence>MNTPLFRLDRAGCRYGDHVALREVTLVVEPGESLALLGPNGCGKSTLLRMLAGLHPPDAGTCRFEGREVNRESLREGAFARRLHQRVGLLFQNPSDQLFCPSVEEEILFGPLQLGLGEEEARRRLEDCLELLHLGPLRERPPYALSGGERKRVALGAVLSSNPSVLLLDEPFGELDPRGRRALRDLLVRLHAAGKTLVAATHDLTLAEGLFHRGVVFREDHRMGADAPLEEILRDRERLEAWNLI</sequence>
<dbReference type="Proteomes" id="UP000005096">
    <property type="component" value="Chromosome"/>
</dbReference>
<dbReference type="Pfam" id="PF00005">
    <property type="entry name" value="ABC_tran"/>
    <property type="match status" value="1"/>
</dbReference>
<dbReference type="PANTHER" id="PTHR43553">
    <property type="entry name" value="HEAVY METAL TRANSPORTER"/>
    <property type="match status" value="1"/>
</dbReference>
<evidence type="ECO:0000256" key="4">
    <source>
        <dbReference type="ARBA" id="ARBA00022840"/>
    </source>
</evidence>
<proteinExistence type="inferred from homology"/>
<dbReference type="InterPro" id="IPR003439">
    <property type="entry name" value="ABC_transporter-like_ATP-bd"/>
</dbReference>
<evidence type="ECO:0000313" key="6">
    <source>
        <dbReference type="EMBL" id="EFQ24511.1"/>
    </source>
</evidence>
<dbReference type="GO" id="GO:0043190">
    <property type="term" value="C:ATP-binding cassette (ABC) transporter complex"/>
    <property type="evidence" value="ECO:0007669"/>
    <property type="project" value="TreeGrafter"/>
</dbReference>
<keyword evidence="2" id="KW-0813">Transport</keyword>
<dbReference type="Gene3D" id="3.40.50.300">
    <property type="entry name" value="P-loop containing nucleotide triphosphate hydrolases"/>
    <property type="match status" value="1"/>
</dbReference>
<keyword evidence="4" id="KW-0067">ATP-binding</keyword>
<comment type="similarity">
    <text evidence="1">Belongs to the ABC transporter superfamily.</text>
</comment>
<dbReference type="InterPro" id="IPR050095">
    <property type="entry name" value="ECF_ABC_transporter_ATP-bd"/>
</dbReference>
<accession>E3CY24</accession>
<dbReference type="PaxDb" id="584708-Apau_2100"/>
<keyword evidence="7" id="KW-1185">Reference proteome</keyword>
<evidence type="ECO:0000256" key="1">
    <source>
        <dbReference type="ARBA" id="ARBA00005417"/>
    </source>
</evidence>
<dbReference type="OrthoDB" id="9784332at2"/>
<dbReference type="InterPro" id="IPR003593">
    <property type="entry name" value="AAA+_ATPase"/>
</dbReference>
<evidence type="ECO:0000256" key="3">
    <source>
        <dbReference type="ARBA" id="ARBA00022741"/>
    </source>
</evidence>
<dbReference type="eggNOG" id="COG1122">
    <property type="taxonomic scope" value="Bacteria"/>
</dbReference>
<dbReference type="AlphaFoldDB" id="E3CY24"/>
<reference evidence="6 7" key="1">
    <citation type="journal article" date="2010" name="Stand. Genomic Sci.">
        <title>Non-contiguous finished genome sequence of Aminomonas paucivorans type strain (GLU-3).</title>
        <authorList>
            <person name="Pitluck S."/>
            <person name="Yasawong M."/>
            <person name="Held B."/>
            <person name="Lapidus A."/>
            <person name="Nolan M."/>
            <person name="Copeland A."/>
            <person name="Lucas S."/>
            <person name="Del Rio T.G."/>
            <person name="Tice H."/>
            <person name="Cheng J.F."/>
            <person name="Chertkov O."/>
            <person name="Goodwin L."/>
            <person name="Tapia R."/>
            <person name="Han C."/>
            <person name="Liolios K."/>
            <person name="Ivanova N."/>
            <person name="Mavromatis K."/>
            <person name="Ovchinnikova G."/>
            <person name="Pati A."/>
            <person name="Chen A."/>
            <person name="Palaniappan K."/>
            <person name="Land M."/>
            <person name="Hauser L."/>
            <person name="Chang Y.J."/>
            <person name="Jeffries C.D."/>
            <person name="Pukall R."/>
            <person name="Spring S."/>
            <person name="Rohde M."/>
            <person name="Sikorski J."/>
            <person name="Goker M."/>
            <person name="Woyke T."/>
            <person name="Bristow J."/>
            <person name="Eisen J.A."/>
            <person name="Markowitz V."/>
            <person name="Hugenholtz P."/>
            <person name="Kyrpides N.C."/>
            <person name="Klenk H.P."/>
        </authorList>
    </citation>
    <scope>NUCLEOTIDE SEQUENCE [LARGE SCALE GENOMIC DNA]</scope>
    <source>
        <strain evidence="6 7">DSM 12260</strain>
    </source>
</reference>
<dbReference type="EMBL" id="CM001022">
    <property type="protein sequence ID" value="EFQ24511.1"/>
    <property type="molecule type" value="Genomic_DNA"/>
</dbReference>
<dbReference type="SMART" id="SM00382">
    <property type="entry name" value="AAA"/>
    <property type="match status" value="1"/>
</dbReference>
<name>E3CY24_9BACT</name>
<dbReference type="GO" id="GO:0005524">
    <property type="term" value="F:ATP binding"/>
    <property type="evidence" value="ECO:0007669"/>
    <property type="project" value="UniProtKB-KW"/>
</dbReference>
<keyword evidence="3" id="KW-0547">Nucleotide-binding</keyword>
<dbReference type="GO" id="GO:0016887">
    <property type="term" value="F:ATP hydrolysis activity"/>
    <property type="evidence" value="ECO:0007669"/>
    <property type="project" value="InterPro"/>
</dbReference>
<evidence type="ECO:0000313" key="7">
    <source>
        <dbReference type="Proteomes" id="UP000005096"/>
    </source>
</evidence>
<dbReference type="InterPro" id="IPR017871">
    <property type="entry name" value="ABC_transporter-like_CS"/>
</dbReference>
<dbReference type="CDD" id="cd03225">
    <property type="entry name" value="ABC_cobalt_CbiO_domain1"/>
    <property type="match status" value="1"/>
</dbReference>
<evidence type="ECO:0000256" key="2">
    <source>
        <dbReference type="ARBA" id="ARBA00022448"/>
    </source>
</evidence>